<gene>
    <name evidence="11" type="ORF">KUTeg_000849</name>
</gene>
<feature type="transmembrane region" description="Helical" evidence="8">
    <location>
        <begin position="682"/>
        <end position="700"/>
    </location>
</feature>
<keyword evidence="12" id="KW-1185">Reference proteome</keyword>
<dbReference type="PROSITE" id="PS51465">
    <property type="entry name" value="KAZAL_2"/>
    <property type="match status" value="1"/>
</dbReference>
<feature type="transmembrane region" description="Helical" evidence="8">
    <location>
        <begin position="576"/>
        <end position="592"/>
    </location>
</feature>
<feature type="transmembrane region" description="Helical" evidence="8">
    <location>
        <begin position="721"/>
        <end position="746"/>
    </location>
</feature>
<feature type="transmembrane region" description="Helical" evidence="8">
    <location>
        <begin position="1019"/>
        <end position="1036"/>
    </location>
</feature>
<feature type="transmembrane region" description="Helical" evidence="8">
    <location>
        <begin position="103"/>
        <end position="123"/>
    </location>
</feature>
<organism evidence="11 12">
    <name type="scientific">Tegillarca granosa</name>
    <name type="common">Malaysian cockle</name>
    <name type="synonym">Anadara granosa</name>
    <dbReference type="NCBI Taxonomy" id="220873"/>
    <lineage>
        <taxon>Eukaryota</taxon>
        <taxon>Metazoa</taxon>
        <taxon>Spiralia</taxon>
        <taxon>Lophotrochozoa</taxon>
        <taxon>Mollusca</taxon>
        <taxon>Bivalvia</taxon>
        <taxon>Autobranchia</taxon>
        <taxon>Pteriomorphia</taxon>
        <taxon>Arcoida</taxon>
        <taxon>Arcoidea</taxon>
        <taxon>Arcidae</taxon>
        <taxon>Tegillarca</taxon>
    </lineage>
</organism>
<evidence type="ECO:0000256" key="1">
    <source>
        <dbReference type="ARBA" id="ARBA00004651"/>
    </source>
</evidence>
<feature type="transmembrane region" description="Helical" evidence="8">
    <location>
        <begin position="881"/>
        <end position="902"/>
    </location>
</feature>
<dbReference type="PANTHER" id="PTHR11388:SF100">
    <property type="entry name" value="SOLUTE CARRIER ORGANIC ANION TRANSPORTER FAMILY MEMBER 4A1"/>
    <property type="match status" value="1"/>
</dbReference>
<evidence type="ECO:0008006" key="13">
    <source>
        <dbReference type="Google" id="ProtNLM"/>
    </source>
</evidence>
<dbReference type="PROSITE" id="PS50850">
    <property type="entry name" value="MFS"/>
    <property type="match status" value="1"/>
</dbReference>
<evidence type="ECO:0000256" key="5">
    <source>
        <dbReference type="ARBA" id="ARBA00022989"/>
    </source>
</evidence>
<dbReference type="CDD" id="cd17336">
    <property type="entry name" value="MFS_SLCO_OATP"/>
    <property type="match status" value="1"/>
</dbReference>
<dbReference type="Pfam" id="PF03137">
    <property type="entry name" value="OATP"/>
    <property type="match status" value="4"/>
</dbReference>
<comment type="subcellular location">
    <subcellularLocation>
        <location evidence="1">Cell membrane</location>
        <topology evidence="1">Multi-pass membrane protein</topology>
    </subcellularLocation>
</comment>
<sequence>MMYTIHTTMFSCGYFLGCDQPAVIGPERCDCDVGEYFPVCGSDGVNYFSPCYAGCSETLRGAWMPIPIIFGRIVDTTCLIWKTSCSSRGACQHYDIVDYRIKFHSFGLAFKLMAIAICCFGLWKVRNWSDWPQNKEVNETLEKEQQQDILTSCGVGSFRPKWLSKFGNITTFIAVYSGFGLVTQILSSYVGSQIPTLEKQFGLSSYQTGVLMSCNDIGFLICILAISSWARHVNIPRAFFFCVLLFGSSGILCSLPHFISSAKGTLPVLSPKMVDDLSTPISKPKPSNIPICVQMSENGSSLMSDCLKSQRSSQDVGVADFSVQMIALVLIGGGMFLQGVAKAPRGPFITVYVDDSVDRSKTGFYMDVDMSPRDPRWIGAWWLGFIVFGVAAFLIATPVVCFPRRLKYSGKESERRRKRPQSEQHLTRSVIKAWMPVPIVFGRIVDTTCLIWKTSCSSKGACQHYDIVDYRFKFHAFEYLHCNMNTNKSSNPSNGTRYVVVKAEMKNGSNKDRDPDMECGIGSCRPKSLSCFSNILTFSFVYSFSGLFTSTVAVYISSQITTLEKYFGFNSSQTGFLMSCNDIGYLLTTLFISYHARRVHIPRVLSITTILFGISGIFCSLAYFLSPRSMALTTLDDKENRTVLLLQKTQLCETRFNNSNRTTDMCSESENGQVKTGIPTEFTPVAMAIIAIGMIIQGFGKSPRQPFVTTYIDDNVKKTKTAFYMGMIMAIGVFGPALAFATGGIFSRLYVTLEDVDITPTHPKWIGAWWVGFLFFGSLSLIAGLPLLCFPRRLQPKPKSKHGDRVSHKKLASLRESVPTMSRLTSIHLYVIKWFTTMRSLISNRLYMISLLNGCLTLFVVGSYIAFIPKYLETQFSIPTWHANMLMGALTVSSACLGGFIGGALTSKFKLTPLACVKIILGVNIFNFLSSFLGYPTANSSDSCQFGCFCDDTDYFPTYINCSCISGPGTAEPGLCAPGCKMLYPYMAVTIVVAFIATLTAMPGMIFSLRSVPDKDKSLAVGLSSFMQTLLGWFPAPVVMGEIIDTTCDLWRSSCSKIGACAIYDNDSFRFKRHLVETSIKFVQVILIFLAFWFSRHKTDWSTEATFDINSRQKEEMELMNKEIVILKPEFFVADDPIYTKRNGNEEMKTFNHKNKC</sequence>
<dbReference type="Pfam" id="PF07648">
    <property type="entry name" value="Kazal_2"/>
    <property type="match status" value="1"/>
</dbReference>
<evidence type="ECO:0000259" key="10">
    <source>
        <dbReference type="PROSITE" id="PS51465"/>
    </source>
</evidence>
<evidence type="ECO:0000256" key="3">
    <source>
        <dbReference type="ARBA" id="ARBA00022475"/>
    </source>
</evidence>
<feature type="transmembrane region" description="Helical" evidence="8">
    <location>
        <begin position="604"/>
        <end position="625"/>
    </location>
</feature>
<feature type="transmembrane region" description="Helical" evidence="8">
    <location>
        <begin position="766"/>
        <end position="790"/>
    </location>
</feature>
<feature type="domain" description="Kazal-like" evidence="10">
    <location>
        <begin position="13"/>
        <end position="57"/>
    </location>
</feature>
<keyword evidence="5 8" id="KW-1133">Transmembrane helix</keyword>
<feature type="transmembrane region" description="Helical" evidence="8">
    <location>
        <begin position="914"/>
        <end position="933"/>
    </location>
</feature>
<dbReference type="SUPFAM" id="SSF100895">
    <property type="entry name" value="Kazal-type serine protease inhibitors"/>
    <property type="match status" value="1"/>
</dbReference>
<evidence type="ECO:0000256" key="6">
    <source>
        <dbReference type="ARBA" id="ARBA00023136"/>
    </source>
</evidence>
<feature type="transmembrane region" description="Helical" evidence="8">
    <location>
        <begin position="380"/>
        <end position="402"/>
    </location>
</feature>
<feature type="transmembrane region" description="Helical" evidence="8">
    <location>
        <begin position="206"/>
        <end position="226"/>
    </location>
</feature>
<feature type="transmembrane region" description="Helical" evidence="8">
    <location>
        <begin position="983"/>
        <end position="1007"/>
    </location>
</feature>
<dbReference type="InterPro" id="IPR036058">
    <property type="entry name" value="Kazal_dom_sf"/>
</dbReference>
<evidence type="ECO:0000256" key="8">
    <source>
        <dbReference type="SAM" id="Phobius"/>
    </source>
</evidence>
<dbReference type="Gene3D" id="1.20.1250.20">
    <property type="entry name" value="MFS general substrate transporter like domains"/>
    <property type="match status" value="1"/>
</dbReference>
<evidence type="ECO:0000313" key="12">
    <source>
        <dbReference type="Proteomes" id="UP001217089"/>
    </source>
</evidence>
<dbReference type="Proteomes" id="UP001217089">
    <property type="component" value="Unassembled WGS sequence"/>
</dbReference>
<evidence type="ECO:0000256" key="7">
    <source>
        <dbReference type="ARBA" id="ARBA00023157"/>
    </source>
</evidence>
<feature type="transmembrane region" description="Helical" evidence="8">
    <location>
        <begin position="535"/>
        <end position="556"/>
    </location>
</feature>
<feature type="domain" description="Major facilitator superfamily (MFS) profile" evidence="9">
    <location>
        <begin position="535"/>
        <end position="1096"/>
    </location>
</feature>
<keyword evidence="4 8" id="KW-0812">Transmembrane</keyword>
<feature type="transmembrane region" description="Helical" evidence="8">
    <location>
        <begin position="166"/>
        <end position="186"/>
    </location>
</feature>
<dbReference type="PANTHER" id="PTHR11388">
    <property type="entry name" value="ORGANIC ANION TRANSPORTER"/>
    <property type="match status" value="1"/>
</dbReference>
<dbReference type="InterPro" id="IPR004156">
    <property type="entry name" value="OATP"/>
</dbReference>
<comment type="similarity">
    <text evidence="2">Belongs to the organo anion transporter (TC 2.A.60) family.</text>
</comment>
<keyword evidence="3" id="KW-1003">Cell membrane</keyword>
<accession>A0ABQ9G322</accession>
<protein>
    <recommendedName>
        <fullName evidence="13">Solute carrier organic anion transporter family member</fullName>
    </recommendedName>
</protein>
<keyword evidence="7" id="KW-1015">Disulfide bond</keyword>
<dbReference type="InterPro" id="IPR020846">
    <property type="entry name" value="MFS_dom"/>
</dbReference>
<comment type="caution">
    <text evidence="11">The sequence shown here is derived from an EMBL/GenBank/DDBJ whole genome shotgun (WGS) entry which is preliminary data.</text>
</comment>
<reference evidence="11 12" key="1">
    <citation type="submission" date="2022-12" db="EMBL/GenBank/DDBJ databases">
        <title>Chromosome-level genome of Tegillarca granosa.</title>
        <authorList>
            <person name="Kim J."/>
        </authorList>
    </citation>
    <scope>NUCLEOTIDE SEQUENCE [LARGE SCALE GENOMIC DNA]</scope>
    <source>
        <strain evidence="11">Teg-2019</strain>
        <tissue evidence="11">Adductor muscle</tissue>
    </source>
</reference>
<feature type="transmembrane region" description="Helical" evidence="8">
    <location>
        <begin position="846"/>
        <end position="869"/>
    </location>
</feature>
<name>A0ABQ9G322_TEGGR</name>
<dbReference type="InterPro" id="IPR002350">
    <property type="entry name" value="Kazal_dom"/>
</dbReference>
<feature type="transmembrane region" description="Helical" evidence="8">
    <location>
        <begin position="1075"/>
        <end position="1094"/>
    </location>
</feature>
<keyword evidence="6 8" id="KW-0472">Membrane</keyword>
<evidence type="ECO:0000259" key="9">
    <source>
        <dbReference type="PROSITE" id="PS50850"/>
    </source>
</evidence>
<dbReference type="InterPro" id="IPR036259">
    <property type="entry name" value="MFS_trans_sf"/>
</dbReference>
<proteinExistence type="inferred from homology"/>
<evidence type="ECO:0000313" key="11">
    <source>
        <dbReference type="EMBL" id="KAJ8322378.1"/>
    </source>
</evidence>
<dbReference type="SUPFAM" id="SSF103473">
    <property type="entry name" value="MFS general substrate transporter"/>
    <property type="match status" value="2"/>
</dbReference>
<feature type="transmembrane region" description="Helical" evidence="8">
    <location>
        <begin position="238"/>
        <end position="259"/>
    </location>
</feature>
<evidence type="ECO:0000256" key="2">
    <source>
        <dbReference type="ARBA" id="ARBA00009657"/>
    </source>
</evidence>
<evidence type="ECO:0000256" key="4">
    <source>
        <dbReference type="ARBA" id="ARBA00022692"/>
    </source>
</evidence>
<dbReference type="EMBL" id="JARBDR010000018">
    <property type="protein sequence ID" value="KAJ8322378.1"/>
    <property type="molecule type" value="Genomic_DNA"/>
</dbReference>